<organism evidence="16 17">
    <name type="scientific">Aspergillus pseudocaelatus</name>
    <dbReference type="NCBI Taxonomy" id="1825620"/>
    <lineage>
        <taxon>Eukaryota</taxon>
        <taxon>Fungi</taxon>
        <taxon>Dikarya</taxon>
        <taxon>Ascomycota</taxon>
        <taxon>Pezizomycotina</taxon>
        <taxon>Eurotiomycetes</taxon>
        <taxon>Eurotiomycetidae</taxon>
        <taxon>Eurotiales</taxon>
        <taxon>Aspergillaceae</taxon>
        <taxon>Aspergillus</taxon>
        <taxon>Aspergillus subgen. Circumdati</taxon>
    </lineage>
</organism>
<evidence type="ECO:0000256" key="7">
    <source>
        <dbReference type="ARBA" id="ARBA00022692"/>
    </source>
</evidence>
<evidence type="ECO:0000256" key="9">
    <source>
        <dbReference type="ARBA" id="ARBA00022989"/>
    </source>
</evidence>
<comment type="similarity">
    <text evidence="4">Belongs to the RBT5 family.</text>
</comment>
<keyword evidence="12" id="KW-0449">Lipoprotein</keyword>
<reference evidence="16 17" key="1">
    <citation type="submission" date="2019-04" db="EMBL/GenBank/DDBJ databases">
        <authorList>
            <consortium name="DOE Joint Genome Institute"/>
            <person name="Mondo S."/>
            <person name="Kjaerbolling I."/>
            <person name="Vesth T."/>
            <person name="Frisvad J.C."/>
            <person name="Nybo J.L."/>
            <person name="Theobald S."/>
            <person name="Kildgaard S."/>
            <person name="Isbrandt T."/>
            <person name="Kuo A."/>
            <person name="Sato A."/>
            <person name="Lyhne E.K."/>
            <person name="Kogle M.E."/>
            <person name="Wiebenga A."/>
            <person name="Kun R.S."/>
            <person name="Lubbers R.J."/>
            <person name="Makela M.R."/>
            <person name="Barry K."/>
            <person name="Chovatia M."/>
            <person name="Clum A."/>
            <person name="Daum C."/>
            <person name="Haridas S."/>
            <person name="He G."/>
            <person name="LaButti K."/>
            <person name="Lipzen A."/>
            <person name="Riley R."/>
            <person name="Salamov A."/>
            <person name="Simmons B.A."/>
            <person name="Magnuson J.K."/>
            <person name="Henrissat B."/>
            <person name="Mortensen U.H."/>
            <person name="Larsen T.O."/>
            <person name="Devries R.P."/>
            <person name="Grigoriev I.V."/>
            <person name="Machida M."/>
            <person name="Baker S.E."/>
            <person name="Andersen M.R."/>
            <person name="Cantor M.N."/>
            <person name="Hua S.X."/>
        </authorList>
    </citation>
    <scope>NUCLEOTIDE SEQUENCE [LARGE SCALE GENOMIC DNA]</scope>
    <source>
        <strain evidence="16 17">CBS 117616</strain>
    </source>
</reference>
<sequence length="436" mass="48121">MDSDTGSEQLQQGRRFIQKLANSLRSLLYLPLRHYDDSVAGHYEQERQFATDRSAIPRCTLNCVYYQFLDHNCAYSDYACICMQLTSIRTELELESCAKACPHNQDQQWTPAQILDLCDQIDTKPVLLDDMAIHAVLHRRQTIETSIITIIGTETGPITAVVTQTSTGSDPQDTTITTTSDAAETSHISTYREAPTITTVETQPATPRTTAITSEMTGAQDTSSGLSTGAKVGIGVAVPLIVILFVALLWFLRWRRMRNKPLACESEVAEYQRSVGPILGRHSVKEGMPSEIDGNPIHESGGRAIEHPLGPVYELSGQPIGSPHRLTVLPLSEGTGRSVQNIREVGPGPVGSLQGQPSGDGDVQDHDLADIRPSSGPEESGDREPATQYENMDIESLEDEIVRVRKRKERIQYLQSLEEQEESLKQAIARKKGMRV</sequence>
<protein>
    <recommendedName>
        <fullName evidence="15">CFEM domain-containing protein</fullName>
    </recommendedName>
</protein>
<gene>
    <name evidence="16" type="ORF">BDV36DRAFT_293031</name>
</gene>
<evidence type="ECO:0000256" key="1">
    <source>
        <dbReference type="ARBA" id="ARBA00004167"/>
    </source>
</evidence>
<proteinExistence type="inferred from homology"/>
<dbReference type="InterPro" id="IPR051694">
    <property type="entry name" value="Immunoregulatory_rcpt-like"/>
</dbReference>
<keyword evidence="17" id="KW-1185">Reference proteome</keyword>
<evidence type="ECO:0000256" key="14">
    <source>
        <dbReference type="SAM" id="Phobius"/>
    </source>
</evidence>
<comment type="subcellular location">
    <subcellularLocation>
        <location evidence="2">Membrane</location>
        <topology evidence="2">Lipid-anchor</topology>
        <topology evidence="2">GPI-anchor</topology>
    </subcellularLocation>
    <subcellularLocation>
        <location evidence="1">Membrane</location>
        <topology evidence="1">Single-pass membrane protein</topology>
    </subcellularLocation>
    <subcellularLocation>
        <location evidence="3">Secreted</location>
    </subcellularLocation>
</comment>
<dbReference type="InterPro" id="IPR008427">
    <property type="entry name" value="Extracellular_membr_CFEM_dom"/>
</dbReference>
<feature type="domain" description="CFEM" evidence="15">
    <location>
        <begin position="54"/>
        <end position="109"/>
    </location>
</feature>
<keyword evidence="8" id="KW-0732">Signal</keyword>
<keyword evidence="6" id="KW-0336">GPI-anchor</keyword>
<keyword evidence="9 14" id="KW-1133">Transmembrane helix</keyword>
<feature type="region of interest" description="Disordered" evidence="13">
    <location>
        <begin position="295"/>
        <end position="317"/>
    </location>
</feature>
<evidence type="ECO:0000256" key="6">
    <source>
        <dbReference type="ARBA" id="ARBA00022622"/>
    </source>
</evidence>
<keyword evidence="10 14" id="KW-0472">Membrane</keyword>
<evidence type="ECO:0000256" key="5">
    <source>
        <dbReference type="ARBA" id="ARBA00022525"/>
    </source>
</evidence>
<evidence type="ECO:0000256" key="13">
    <source>
        <dbReference type="SAM" id="MobiDB-lite"/>
    </source>
</evidence>
<name>A0ABQ6WU20_9EURO</name>
<keyword evidence="11" id="KW-1015">Disulfide bond</keyword>
<keyword evidence="7 14" id="KW-0812">Transmembrane</keyword>
<evidence type="ECO:0000256" key="10">
    <source>
        <dbReference type="ARBA" id="ARBA00023136"/>
    </source>
</evidence>
<evidence type="ECO:0000259" key="15">
    <source>
        <dbReference type="Pfam" id="PF05730"/>
    </source>
</evidence>
<evidence type="ECO:0000256" key="4">
    <source>
        <dbReference type="ARBA" id="ARBA00010031"/>
    </source>
</evidence>
<evidence type="ECO:0000256" key="12">
    <source>
        <dbReference type="ARBA" id="ARBA00023288"/>
    </source>
</evidence>
<dbReference type="PANTHER" id="PTHR15549">
    <property type="entry name" value="PAIRED IMMUNOGLOBULIN-LIKE TYPE 2 RECEPTOR"/>
    <property type="match status" value="1"/>
</dbReference>
<feature type="region of interest" description="Disordered" evidence="13">
    <location>
        <begin position="337"/>
        <end position="399"/>
    </location>
</feature>
<dbReference type="Proteomes" id="UP000325395">
    <property type="component" value="Unassembled WGS sequence"/>
</dbReference>
<feature type="transmembrane region" description="Helical" evidence="14">
    <location>
        <begin position="232"/>
        <end position="252"/>
    </location>
</feature>
<evidence type="ECO:0000256" key="3">
    <source>
        <dbReference type="ARBA" id="ARBA00004613"/>
    </source>
</evidence>
<evidence type="ECO:0000256" key="8">
    <source>
        <dbReference type="ARBA" id="ARBA00022729"/>
    </source>
</evidence>
<feature type="region of interest" description="Disordered" evidence="13">
    <location>
        <begin position="163"/>
        <end position="185"/>
    </location>
</feature>
<evidence type="ECO:0000256" key="2">
    <source>
        <dbReference type="ARBA" id="ARBA00004589"/>
    </source>
</evidence>
<accession>A0ABQ6WU20</accession>
<dbReference type="EMBL" id="ML735707">
    <property type="protein sequence ID" value="KAE8420609.1"/>
    <property type="molecule type" value="Genomic_DNA"/>
</dbReference>
<keyword evidence="6" id="KW-0325">Glycoprotein</keyword>
<evidence type="ECO:0000313" key="16">
    <source>
        <dbReference type="EMBL" id="KAE8420609.1"/>
    </source>
</evidence>
<evidence type="ECO:0000256" key="11">
    <source>
        <dbReference type="ARBA" id="ARBA00023157"/>
    </source>
</evidence>
<dbReference type="Pfam" id="PF05730">
    <property type="entry name" value="CFEM"/>
    <property type="match status" value="1"/>
</dbReference>
<feature type="compositionally biased region" description="Low complexity" evidence="13">
    <location>
        <begin position="167"/>
        <end position="185"/>
    </location>
</feature>
<evidence type="ECO:0000313" key="17">
    <source>
        <dbReference type="Proteomes" id="UP000325395"/>
    </source>
</evidence>
<keyword evidence="5" id="KW-0964">Secreted</keyword>